<feature type="domain" description="Trs120/TRAPPC9 fourth Ig-like" evidence="2">
    <location>
        <begin position="85"/>
        <end position="194"/>
    </location>
</feature>
<evidence type="ECO:0000259" key="2">
    <source>
        <dbReference type="Pfam" id="PF26283"/>
    </source>
</evidence>
<feature type="non-terminal residue" evidence="3">
    <location>
        <position position="203"/>
    </location>
</feature>
<feature type="non-terminal residue" evidence="3">
    <location>
        <position position="1"/>
    </location>
</feature>
<gene>
    <name evidence="3" type="primary">Trappc9_1</name>
    <name evidence="3" type="ORF">GTO93_0017700</name>
</gene>
<dbReference type="Proteomes" id="UP001166093">
    <property type="component" value="Unassembled WGS sequence"/>
</dbReference>
<name>A0ABS2XUN2_POLSP</name>
<evidence type="ECO:0000256" key="1">
    <source>
        <dbReference type="SAM" id="MobiDB-lite"/>
    </source>
</evidence>
<reference evidence="3" key="1">
    <citation type="journal article" date="2021" name="Cell">
        <title>Tracing the genetic footprints of vertebrate landing in non-teleost ray-finned fishes.</title>
        <authorList>
            <person name="Bi X."/>
            <person name="Wang K."/>
            <person name="Yang L."/>
            <person name="Pan H."/>
            <person name="Jiang H."/>
            <person name="Wei Q."/>
            <person name="Fang M."/>
            <person name="Yu H."/>
            <person name="Zhu C."/>
            <person name="Cai Y."/>
            <person name="He Y."/>
            <person name="Gan X."/>
            <person name="Zeng H."/>
            <person name="Yu D."/>
            <person name="Zhu Y."/>
            <person name="Jiang H."/>
            <person name="Qiu Q."/>
            <person name="Yang H."/>
            <person name="Zhang Y.E."/>
            <person name="Wang W."/>
            <person name="Zhu M."/>
            <person name="He S."/>
            <person name="Zhang G."/>
        </authorList>
    </citation>
    <scope>NUCLEOTIDE SEQUENCE</scope>
    <source>
        <strain evidence="3">Pddl_001</strain>
    </source>
</reference>
<dbReference type="PANTHER" id="PTHR21512:SF5">
    <property type="entry name" value="TRAFFICKING PROTEIN PARTICLE COMPLEX SUBUNIT 9"/>
    <property type="match status" value="1"/>
</dbReference>
<sequence>MNTRCPPKHVPSAARFFTHCGFTMQPPRSYSTEDNAAPGQLTGKPTGARPDYRGRCQLWNSPDSNRQRPDVLVNGQPCDCDIVAECEVGDLVPLEVKLTNRSKHVVGPFALTVIPFQDYQNGVHNYELQDAVTFVGSNTFYIDSVNPTENCVCDGALLFLYTGDFYLNIKFHDDNSSRELPLDWFCLPSVHIKALEPALQTML</sequence>
<dbReference type="PANTHER" id="PTHR21512">
    <property type="entry name" value="TRAFFICKING PROTEIN PARTICLE COMPLEX SUBUNIT 9"/>
    <property type="match status" value="1"/>
</dbReference>
<evidence type="ECO:0000313" key="3">
    <source>
        <dbReference type="EMBL" id="MBN3278037.1"/>
    </source>
</evidence>
<keyword evidence="4" id="KW-1185">Reference proteome</keyword>
<dbReference type="InterPro" id="IPR058568">
    <property type="entry name" value="Ig_TRAPPC9_Trs120_4th"/>
</dbReference>
<dbReference type="Pfam" id="PF26283">
    <property type="entry name" value="Ig_TRAPPC9-Trs120_4th"/>
    <property type="match status" value="1"/>
</dbReference>
<dbReference type="EMBL" id="JAAWVQ010075831">
    <property type="protein sequence ID" value="MBN3278037.1"/>
    <property type="molecule type" value="Genomic_DNA"/>
</dbReference>
<evidence type="ECO:0000313" key="4">
    <source>
        <dbReference type="Proteomes" id="UP001166093"/>
    </source>
</evidence>
<feature type="region of interest" description="Disordered" evidence="1">
    <location>
        <begin position="28"/>
        <end position="49"/>
    </location>
</feature>
<protein>
    <submittedName>
        <fullName evidence="3">TPPC9 protein</fullName>
    </submittedName>
</protein>
<comment type="caution">
    <text evidence="3">The sequence shown here is derived from an EMBL/GenBank/DDBJ whole genome shotgun (WGS) entry which is preliminary data.</text>
</comment>
<accession>A0ABS2XUN2</accession>
<dbReference type="InterPro" id="IPR013935">
    <property type="entry name" value="Trs120_TRAPPC9"/>
</dbReference>
<proteinExistence type="predicted"/>
<organism evidence="3 4">
    <name type="scientific">Polyodon spathula</name>
    <name type="common">North American paddlefish</name>
    <name type="synonym">Squalus spathula</name>
    <dbReference type="NCBI Taxonomy" id="7913"/>
    <lineage>
        <taxon>Eukaryota</taxon>
        <taxon>Metazoa</taxon>
        <taxon>Chordata</taxon>
        <taxon>Craniata</taxon>
        <taxon>Vertebrata</taxon>
        <taxon>Euteleostomi</taxon>
        <taxon>Actinopterygii</taxon>
        <taxon>Chondrostei</taxon>
        <taxon>Acipenseriformes</taxon>
        <taxon>Polyodontidae</taxon>
        <taxon>Polyodon</taxon>
    </lineage>
</organism>